<dbReference type="Proteomes" id="UP000019116">
    <property type="component" value="Chromosome 5B"/>
</dbReference>
<dbReference type="EnsemblPlants" id="TraesCS5B02G341000.1">
    <property type="protein sequence ID" value="TraesCS5B02G341000.1"/>
    <property type="gene ID" value="TraesCS5B02G341000"/>
</dbReference>
<dbReference type="OrthoDB" id="1731057at2759"/>
<sequence length="88" mass="10428">MLHSFQRTRKVMVDSHEAQRQIMFEANSFTGPAYEKFCNDAQRHATLKLEVELRNWRSCFMSYVSAQKAYIESLDGWLSKFMLTDTIR</sequence>
<evidence type="ECO:0000259" key="1">
    <source>
        <dbReference type="Pfam" id="PF04782"/>
    </source>
</evidence>
<reference evidence="2" key="2">
    <citation type="submission" date="2018-10" db="UniProtKB">
        <authorList>
            <consortium name="EnsemblPlants"/>
        </authorList>
    </citation>
    <scope>IDENTIFICATION</scope>
</reference>
<dbReference type="PANTHER" id="PTHR21450:SF17">
    <property type="entry name" value="OS09G0542500 PROTEIN"/>
    <property type="match status" value="1"/>
</dbReference>
<dbReference type="Gramene" id="TraesCS5B03G0858300.1">
    <property type="protein sequence ID" value="TraesCS5B03G0858300.1.CDS"/>
    <property type="gene ID" value="TraesCS5B03G0858300"/>
</dbReference>
<proteinExistence type="predicted"/>
<evidence type="ECO:0000313" key="2">
    <source>
        <dbReference type="EnsemblPlants" id="TraesCS5B02G341000.1"/>
    </source>
</evidence>
<dbReference type="AlphaFoldDB" id="A0A3B6LRL1"/>
<dbReference type="Gramene" id="TraesCS5B02G341000.1">
    <property type="protein sequence ID" value="TraesCS5B02G341000.1"/>
    <property type="gene ID" value="TraesCS5B02G341000"/>
</dbReference>
<organism evidence="2">
    <name type="scientific">Triticum aestivum</name>
    <name type="common">Wheat</name>
    <dbReference type="NCBI Taxonomy" id="4565"/>
    <lineage>
        <taxon>Eukaryota</taxon>
        <taxon>Viridiplantae</taxon>
        <taxon>Streptophyta</taxon>
        <taxon>Embryophyta</taxon>
        <taxon>Tracheophyta</taxon>
        <taxon>Spermatophyta</taxon>
        <taxon>Magnoliopsida</taxon>
        <taxon>Liliopsida</taxon>
        <taxon>Poales</taxon>
        <taxon>Poaceae</taxon>
        <taxon>BOP clade</taxon>
        <taxon>Pooideae</taxon>
        <taxon>Triticodae</taxon>
        <taxon>Triticeae</taxon>
        <taxon>Triticinae</taxon>
        <taxon>Triticum</taxon>
    </lineage>
</organism>
<dbReference type="OMA" id="FMLIDTI"/>
<dbReference type="Pfam" id="PF04782">
    <property type="entry name" value="DUF632"/>
    <property type="match status" value="1"/>
</dbReference>
<keyword evidence="3" id="KW-1185">Reference proteome</keyword>
<dbReference type="PANTHER" id="PTHR21450">
    <property type="entry name" value="PROTEIN ALTERED PHOSPHATE STARVATION RESPONSE 1"/>
    <property type="match status" value="1"/>
</dbReference>
<reference evidence="2" key="1">
    <citation type="submission" date="2018-08" db="EMBL/GenBank/DDBJ databases">
        <authorList>
            <person name="Rossello M."/>
        </authorList>
    </citation>
    <scope>NUCLEOTIDE SEQUENCE [LARGE SCALE GENOMIC DNA]</scope>
    <source>
        <strain evidence="2">cv. Chinese Spring</strain>
    </source>
</reference>
<evidence type="ECO:0000313" key="3">
    <source>
        <dbReference type="Proteomes" id="UP000019116"/>
    </source>
</evidence>
<dbReference type="InterPro" id="IPR006867">
    <property type="entry name" value="DUF632"/>
</dbReference>
<protein>
    <recommendedName>
        <fullName evidence="1">DUF632 domain-containing protein</fullName>
    </recommendedName>
</protein>
<accession>A0A3B6LRL1</accession>
<dbReference type="STRING" id="4565.A0A3B6LRL1"/>
<name>A0A3B6LRL1_WHEAT</name>
<feature type="domain" description="DUF632" evidence="1">
    <location>
        <begin position="2"/>
        <end position="84"/>
    </location>
</feature>